<gene>
    <name evidence="3" type="ORF">H9627_00815</name>
</gene>
<evidence type="ECO:0000313" key="4">
    <source>
        <dbReference type="Proteomes" id="UP000650224"/>
    </source>
</evidence>
<evidence type="ECO:0000313" key="3">
    <source>
        <dbReference type="EMBL" id="MBD8028880.1"/>
    </source>
</evidence>
<dbReference type="InterPro" id="IPR019051">
    <property type="entry name" value="Trp_biosyn_TM_oprn/chp"/>
</dbReference>
<dbReference type="RefSeq" id="WP_191732135.1">
    <property type="nucleotide sequence ID" value="NZ_JACSPR010000001.1"/>
</dbReference>
<evidence type="ECO:0000256" key="1">
    <source>
        <dbReference type="SAM" id="MobiDB-lite"/>
    </source>
</evidence>
<feature type="transmembrane region" description="Helical" evidence="2">
    <location>
        <begin position="47"/>
        <end position="69"/>
    </location>
</feature>
<reference evidence="3 4" key="1">
    <citation type="submission" date="2020-08" db="EMBL/GenBank/DDBJ databases">
        <title>A Genomic Blueprint of the Chicken Gut Microbiome.</title>
        <authorList>
            <person name="Gilroy R."/>
            <person name="Ravi A."/>
            <person name="Getino M."/>
            <person name="Pursley I."/>
            <person name="Horton D.L."/>
            <person name="Alikhan N.-F."/>
            <person name="Baker D."/>
            <person name="Gharbi K."/>
            <person name="Hall N."/>
            <person name="Watson M."/>
            <person name="Adriaenssens E.M."/>
            <person name="Foster-Nyarko E."/>
            <person name="Jarju S."/>
            <person name="Secka A."/>
            <person name="Antonio M."/>
            <person name="Oren A."/>
            <person name="Chaudhuri R."/>
            <person name="La Ragione R.M."/>
            <person name="Hildebrand F."/>
            <person name="Pallen M.J."/>
        </authorList>
    </citation>
    <scope>NUCLEOTIDE SEQUENCE [LARGE SCALE GENOMIC DNA]</scope>
    <source>
        <strain evidence="3 4">Sa1YVA5</strain>
    </source>
</reference>
<evidence type="ECO:0000256" key="2">
    <source>
        <dbReference type="SAM" id="Phobius"/>
    </source>
</evidence>
<organism evidence="3 4">
    <name type="scientific">Corynebacterium gallinarum</name>
    <dbReference type="NCBI Taxonomy" id="2762214"/>
    <lineage>
        <taxon>Bacteria</taxon>
        <taxon>Bacillati</taxon>
        <taxon>Actinomycetota</taxon>
        <taxon>Actinomycetes</taxon>
        <taxon>Mycobacteriales</taxon>
        <taxon>Corynebacteriaceae</taxon>
        <taxon>Corynebacterium</taxon>
    </lineage>
</organism>
<protein>
    <submittedName>
        <fullName evidence="3">TIGR02234 family membrane protein</fullName>
    </submittedName>
</protein>
<proteinExistence type="predicted"/>
<keyword evidence="2" id="KW-1133">Transmembrane helix</keyword>
<comment type="caution">
    <text evidence="3">The sequence shown here is derived from an EMBL/GenBank/DDBJ whole genome shotgun (WGS) entry which is preliminary data.</text>
</comment>
<feature type="region of interest" description="Disordered" evidence="1">
    <location>
        <begin position="192"/>
        <end position="240"/>
    </location>
</feature>
<dbReference type="Pfam" id="PF09534">
    <property type="entry name" value="Trp_oprn_chp"/>
    <property type="match status" value="1"/>
</dbReference>
<name>A0A8I0LGN4_9CORY</name>
<feature type="transmembrane region" description="Helical" evidence="2">
    <location>
        <begin position="76"/>
        <end position="96"/>
    </location>
</feature>
<dbReference type="NCBIfam" id="TIGR02234">
    <property type="entry name" value="trp_oprn_chp"/>
    <property type="match status" value="1"/>
</dbReference>
<keyword evidence="2" id="KW-0812">Transmembrane</keyword>
<dbReference type="InterPro" id="IPR011746">
    <property type="entry name" value="Trp_synth-assoc_CHP"/>
</dbReference>
<dbReference type="AlphaFoldDB" id="A0A8I0LGN4"/>
<keyword evidence="2" id="KW-0472">Membrane</keyword>
<keyword evidence="4" id="KW-1185">Reference proteome</keyword>
<sequence>MKRHVLSALLIGAGALVVWISSRMNWITVEAFDDKSGATTQSLVGATWSTEIMALALALAAACVAGLVLRRLGRRIVGAISAVLAVGASLSPLSLLTGEATAEDAERARTLLTSGVASQRASEGTLLSEWAEITDLSTHPAAAIVALIGCALALFGGVLLAMRPGVDSVQAGRFERRQARADKIRTDLEQAPDSGRVMWDALDEDIDPTDTSGVGEKSQVNDSDRGLTSRPDFPTTPCPD</sequence>
<dbReference type="EMBL" id="JACSPR010000001">
    <property type="protein sequence ID" value="MBD8028880.1"/>
    <property type="molecule type" value="Genomic_DNA"/>
</dbReference>
<dbReference type="Proteomes" id="UP000650224">
    <property type="component" value="Unassembled WGS sequence"/>
</dbReference>
<feature type="transmembrane region" description="Helical" evidence="2">
    <location>
        <begin position="141"/>
        <end position="162"/>
    </location>
</feature>
<accession>A0A8I0LGN4</accession>